<name>A0A2S7URD0_9GAMM</name>
<feature type="signal peptide" evidence="1">
    <location>
        <begin position="1"/>
        <end position="19"/>
    </location>
</feature>
<reference evidence="2 3" key="1">
    <citation type="submission" date="2016-12" db="EMBL/GenBank/DDBJ databases">
        <title>Diversity of luminous bacteria.</title>
        <authorList>
            <person name="Yoshizawa S."/>
            <person name="Kogure K."/>
        </authorList>
    </citation>
    <scope>NUCLEOTIDE SEQUENCE [LARGE SCALE GENOMIC DNA]</scope>
    <source>
        <strain evidence="2 3">SA4-48</strain>
    </source>
</reference>
<dbReference type="Gene3D" id="3.40.50.1580">
    <property type="entry name" value="Nucleoside phosphorylase domain"/>
    <property type="match status" value="1"/>
</dbReference>
<comment type="caution">
    <text evidence="2">The sequence shown here is derived from an EMBL/GenBank/DDBJ whole genome shotgun (WGS) entry which is preliminary data.</text>
</comment>
<dbReference type="OrthoDB" id="109937at2"/>
<evidence type="ECO:0000313" key="3">
    <source>
        <dbReference type="Proteomes" id="UP000239007"/>
    </source>
</evidence>
<dbReference type="GO" id="GO:0009116">
    <property type="term" value="P:nucleoside metabolic process"/>
    <property type="evidence" value="ECO:0007669"/>
    <property type="project" value="InterPro"/>
</dbReference>
<dbReference type="PIRSF" id="PIRSF013171">
    <property type="entry name" value="Pur_nuclsid_perm"/>
    <property type="match status" value="1"/>
</dbReference>
<dbReference type="Proteomes" id="UP000239007">
    <property type="component" value="Unassembled WGS sequence"/>
</dbReference>
<dbReference type="PANTHER" id="PTHR38643:SF1">
    <property type="entry name" value="PURINE NUCLEOSIDE PERMEASE C285.05-RELATED"/>
    <property type="match status" value="1"/>
</dbReference>
<keyword evidence="3" id="KW-1185">Reference proteome</keyword>
<dbReference type="InterPro" id="IPR009486">
    <property type="entry name" value="Pur_nuclsid_perm"/>
</dbReference>
<dbReference type="GO" id="GO:0055085">
    <property type="term" value="P:transmembrane transport"/>
    <property type="evidence" value="ECO:0007669"/>
    <property type="project" value="InterPro"/>
</dbReference>
<dbReference type="Pfam" id="PF06516">
    <property type="entry name" value="NUP"/>
    <property type="match status" value="1"/>
</dbReference>
<keyword evidence="1" id="KW-0732">Signal</keyword>
<dbReference type="GO" id="GO:0003824">
    <property type="term" value="F:catalytic activity"/>
    <property type="evidence" value="ECO:0007669"/>
    <property type="project" value="InterPro"/>
</dbReference>
<feature type="chain" id="PRO_5015586797" evidence="1">
    <location>
        <begin position="20"/>
        <end position="367"/>
    </location>
</feature>
<accession>A0A2S7URD0</accession>
<protein>
    <submittedName>
        <fullName evidence="2">Purine nucleoside permease</fullName>
    </submittedName>
</protein>
<gene>
    <name evidence="2" type="ORF">BTO11_01795</name>
</gene>
<evidence type="ECO:0000313" key="2">
    <source>
        <dbReference type="EMBL" id="PQJ52503.1"/>
    </source>
</evidence>
<organism evidence="2 3">
    <name type="scientific">Psychrosphaera saromensis</name>
    <dbReference type="NCBI Taxonomy" id="716813"/>
    <lineage>
        <taxon>Bacteria</taxon>
        <taxon>Pseudomonadati</taxon>
        <taxon>Pseudomonadota</taxon>
        <taxon>Gammaproteobacteria</taxon>
        <taxon>Alteromonadales</taxon>
        <taxon>Pseudoalteromonadaceae</taxon>
        <taxon>Psychrosphaera</taxon>
    </lineage>
</organism>
<dbReference type="AlphaFoldDB" id="A0A2S7URD0"/>
<evidence type="ECO:0000256" key="1">
    <source>
        <dbReference type="SAM" id="SignalP"/>
    </source>
</evidence>
<dbReference type="InterPro" id="IPR035994">
    <property type="entry name" value="Nucleoside_phosphorylase_sf"/>
</dbReference>
<dbReference type="PANTHER" id="PTHR38643">
    <property type="entry name" value="PURINE NUCLEOSIDE PERMEASE C285.05-RELATED"/>
    <property type="match status" value="1"/>
</dbReference>
<sequence>MKYSYRLCLFFGLTALLSACNQNTSATSQQNSPIEVKVVVVNMFEIGEDSGDKAGEFQMWKQGQKLDTRYPFPQSFHDLYYNEDTGVLGMVTGMGTARSASAIMALGLDPRFDLTKAYWLVAGIAGVDPHDASIGSAVWATWLVDGDLAHEIDTREIPKDWNTGFFPLFSHGPYTDKTVKDTSHKSAGEVYKINGELAEWAYQLTKDTPLTDYPAMQKLRAKYVNYPKAQLPPFVLKGDHVAASTFWHGKLLNEWANSWSKFWSDGEANYVTSGMEDTGTYQSLVYLDRAGKADKSRFMVLRTASNYSMPPDSLSAAENLKLESGENGFAGMTSSLESAYSVGSIVVDDIVANWSIYKNTAPYQVKP</sequence>
<dbReference type="EMBL" id="MSCH01000003">
    <property type="protein sequence ID" value="PQJ52503.1"/>
    <property type="molecule type" value="Genomic_DNA"/>
</dbReference>
<proteinExistence type="predicted"/>
<dbReference type="PROSITE" id="PS51257">
    <property type="entry name" value="PROKAR_LIPOPROTEIN"/>
    <property type="match status" value="1"/>
</dbReference>